<dbReference type="EMBL" id="AODQ01000178">
    <property type="protein sequence ID" value="EMR00844.1"/>
    <property type="molecule type" value="Genomic_DNA"/>
</dbReference>
<dbReference type="eggNOG" id="ENOG5034AJV">
    <property type="taxonomic scope" value="Bacteria"/>
</dbReference>
<evidence type="ECO:0000313" key="1">
    <source>
        <dbReference type="EMBL" id="EMR00844.1"/>
    </source>
</evidence>
<dbReference type="AlphaFoldDB" id="M7NQS5"/>
<name>M7NQS5_9BACT</name>
<protein>
    <recommendedName>
        <fullName evidence="3">Co-chaperone DjlA N-terminal domain-containing protein</fullName>
    </recommendedName>
</protein>
<evidence type="ECO:0008006" key="3">
    <source>
        <dbReference type="Google" id="ProtNLM"/>
    </source>
</evidence>
<dbReference type="InterPro" id="IPR029024">
    <property type="entry name" value="TerB-like"/>
</dbReference>
<dbReference type="Proteomes" id="UP000011910">
    <property type="component" value="Unassembled WGS sequence"/>
</dbReference>
<dbReference type="Gene3D" id="1.10.3680.10">
    <property type="entry name" value="TerB-like"/>
    <property type="match status" value="1"/>
</dbReference>
<organism evidence="1 2">
    <name type="scientific">Cesiribacter andamanensis AMV16</name>
    <dbReference type="NCBI Taxonomy" id="1279009"/>
    <lineage>
        <taxon>Bacteria</taxon>
        <taxon>Pseudomonadati</taxon>
        <taxon>Bacteroidota</taxon>
        <taxon>Cytophagia</taxon>
        <taxon>Cytophagales</taxon>
        <taxon>Cesiribacteraceae</taxon>
        <taxon>Cesiribacter</taxon>
    </lineage>
</organism>
<accession>M7NQS5</accession>
<evidence type="ECO:0000313" key="2">
    <source>
        <dbReference type="Proteomes" id="UP000011910"/>
    </source>
</evidence>
<sequence length="166" mass="19658">MYIQLMPNAAIEELYQHYQGVRRAPFSVDQFTSFLAFFPALLIAASDGIVDREEWQYCQRLAQGLGHSYREELEPEETERLTHLYRQEFVYLLQNLSRWEEPFLEALAKYFQHNRYAKKFVSQTAWLFADASNGVSKEEESKLSDLRKRFALSKEDMRPFDELQGL</sequence>
<proteinExistence type="predicted"/>
<dbReference type="SUPFAM" id="SSF158682">
    <property type="entry name" value="TerB-like"/>
    <property type="match status" value="1"/>
</dbReference>
<comment type="caution">
    <text evidence="1">The sequence shown here is derived from an EMBL/GenBank/DDBJ whole genome shotgun (WGS) entry which is preliminary data.</text>
</comment>
<gene>
    <name evidence="1" type="ORF">ADICEAN_04030</name>
</gene>
<keyword evidence="2" id="KW-1185">Reference proteome</keyword>
<reference evidence="1 2" key="1">
    <citation type="journal article" date="2013" name="Genome Announc.">
        <title>Draft Genome Sequence of Cesiribacter andamanensis Strain AMV16T, Isolated from a Soil Sample from a Mud Volcano in the Andaman Islands, India.</title>
        <authorList>
            <person name="Shivaji S."/>
            <person name="Ara S."/>
            <person name="Begum Z."/>
            <person name="Srinivas T.N."/>
            <person name="Singh A."/>
            <person name="Kumar Pinnaka A."/>
        </authorList>
    </citation>
    <scope>NUCLEOTIDE SEQUENCE [LARGE SCALE GENOMIC DNA]</scope>
    <source>
        <strain evidence="1 2">AMV16</strain>
    </source>
</reference>